<dbReference type="AlphaFoldDB" id="A0A7X3FH29"/>
<feature type="transmembrane region" description="Helical" evidence="1">
    <location>
        <begin position="202"/>
        <end position="223"/>
    </location>
</feature>
<evidence type="ECO:0000313" key="4">
    <source>
        <dbReference type="Proteomes" id="UP000490800"/>
    </source>
</evidence>
<sequence>MHRLWRIIRRLAGTESTQKMMSLLVLLFLFQFVGWIRQEEGMWLPETVTAVVWTLFAVCFTYFIPKLYYLVRELLQIILVLLVHAVVLEYQFVPLSQVDSMTTWLQANVSQLVPYIWFGLAAWWVFLMMMWAVRTKIGVSFVVILSILFFAVRDSFSVLLLWPQVATIIFCGLCMLIVRHFANLKKKAPESWENLAEYPGPLIVPVILIIVITFSMGAIVPAIDPILTDPYTAWRQFKGDKVSFLPSSDNSGRTVIPEASDPLLKSSGYSRNDAQLGGQFQYDYSPVFNVETSARTYYRGETRALYTGSGWEASSGDKRARSVTVGTDGKLAADPAVDTSKLKTNKITQTITMRNNDVYPVLFGAFPMAQITLLEYTGKEGENPSQPVPDQHNKLRWSGRQSELRFNPRTNYPRQYELVSETPMLDLDGLKKVDMNKLDKSQWQEYLQLPDKLPDRVGQLARDITKNETTAYGKVRELEMYLSSKYPYTNTPDVSKGKSSDFVDRFLFEIKEGYCDYYSTSMVVLTRSLGIPARWVKGYASGTSNEASTLGYIRGAMSDPDAGGTYSIRNSDAHSWMEVYFEGYGWLPFEPTAGFSLPQSYYTEPAASAEAPEANLDTSGTSDAAGSWSWLKYTAYGLCAAVLLIAIVVTLIRVFTGKNILSRFNRGPRADNYAQNIVQEVNRLLRYSKRKGYVRYEHETIREAAARWNAQSYWLAPELAPVLDLFEKAKYSCASVTEEDLEKVQQSIKTLRAQMK</sequence>
<keyword evidence="4" id="KW-1185">Reference proteome</keyword>
<evidence type="ECO:0000313" key="3">
    <source>
        <dbReference type="EMBL" id="MVO99501.1"/>
    </source>
</evidence>
<dbReference type="EMBL" id="RHLK01000003">
    <property type="protein sequence ID" value="MVO99501.1"/>
    <property type="molecule type" value="Genomic_DNA"/>
</dbReference>
<dbReference type="SUPFAM" id="SSF54001">
    <property type="entry name" value="Cysteine proteinases"/>
    <property type="match status" value="1"/>
</dbReference>
<name>A0A7X3FH29_9BACL</name>
<protein>
    <submittedName>
        <fullName evidence="3">Transglutaminase</fullName>
    </submittedName>
</protein>
<evidence type="ECO:0000259" key="2">
    <source>
        <dbReference type="SMART" id="SM00460"/>
    </source>
</evidence>
<dbReference type="InterPro" id="IPR025403">
    <property type="entry name" value="TgpA-like_C"/>
</dbReference>
<dbReference type="InterPro" id="IPR002931">
    <property type="entry name" value="Transglutaminase-like"/>
</dbReference>
<dbReference type="Pfam" id="PF13559">
    <property type="entry name" value="DUF4129"/>
    <property type="match status" value="1"/>
</dbReference>
<feature type="transmembrane region" description="Helical" evidence="1">
    <location>
        <begin position="20"/>
        <end position="36"/>
    </location>
</feature>
<keyword evidence="1" id="KW-0812">Transmembrane</keyword>
<feature type="transmembrane region" description="Helical" evidence="1">
    <location>
        <begin position="112"/>
        <end position="130"/>
    </location>
</feature>
<proteinExistence type="predicted"/>
<feature type="transmembrane region" description="Helical" evidence="1">
    <location>
        <begin position="633"/>
        <end position="656"/>
    </location>
</feature>
<keyword evidence="1" id="KW-1133">Transmembrane helix</keyword>
<dbReference type="InterPro" id="IPR052901">
    <property type="entry name" value="Bact_TGase-like"/>
</dbReference>
<feature type="transmembrane region" description="Helical" evidence="1">
    <location>
        <begin position="137"/>
        <end position="153"/>
    </location>
</feature>
<gene>
    <name evidence="3" type="ORF">EDM21_08160</name>
</gene>
<dbReference type="OrthoDB" id="9804872at2"/>
<dbReference type="Proteomes" id="UP000490800">
    <property type="component" value="Unassembled WGS sequence"/>
</dbReference>
<feature type="transmembrane region" description="Helical" evidence="1">
    <location>
        <begin position="42"/>
        <end position="62"/>
    </location>
</feature>
<comment type="caution">
    <text evidence="3">The sequence shown here is derived from an EMBL/GenBank/DDBJ whole genome shotgun (WGS) entry which is preliminary data.</text>
</comment>
<evidence type="ECO:0000256" key="1">
    <source>
        <dbReference type="SAM" id="Phobius"/>
    </source>
</evidence>
<organism evidence="3 4">
    <name type="scientific">Paenibacillus lutrae</name>
    <dbReference type="NCBI Taxonomy" id="2078573"/>
    <lineage>
        <taxon>Bacteria</taxon>
        <taxon>Bacillati</taxon>
        <taxon>Bacillota</taxon>
        <taxon>Bacilli</taxon>
        <taxon>Bacillales</taxon>
        <taxon>Paenibacillaceae</taxon>
        <taxon>Paenibacillus</taxon>
    </lineage>
</organism>
<dbReference type="Pfam" id="PF01841">
    <property type="entry name" value="Transglut_core"/>
    <property type="match status" value="1"/>
</dbReference>
<dbReference type="RefSeq" id="WP_157334492.1">
    <property type="nucleotide sequence ID" value="NZ_RHLK01000003.1"/>
</dbReference>
<dbReference type="PANTHER" id="PTHR42736:SF1">
    <property type="entry name" value="PROTEIN-GLUTAMINE GAMMA-GLUTAMYLTRANSFERASE"/>
    <property type="match status" value="1"/>
</dbReference>
<reference evidence="3 4" key="1">
    <citation type="journal article" date="2019" name="Microorganisms">
        <title>Paenibacillus lutrae sp. nov., A Chitinolytic Species Isolated from A River Otter in Castril Natural Park, Granada, Spain.</title>
        <authorList>
            <person name="Rodriguez M."/>
            <person name="Reina J.C."/>
            <person name="Bejar V."/>
            <person name="Llamas I."/>
        </authorList>
    </citation>
    <scope>NUCLEOTIDE SEQUENCE [LARGE SCALE GENOMIC DNA]</scope>
    <source>
        <strain evidence="3 4">N10</strain>
    </source>
</reference>
<dbReference type="PANTHER" id="PTHR42736">
    <property type="entry name" value="PROTEIN-GLUTAMINE GAMMA-GLUTAMYLTRANSFERASE"/>
    <property type="match status" value="1"/>
</dbReference>
<feature type="domain" description="Transglutaminase-like" evidence="2">
    <location>
        <begin position="507"/>
        <end position="593"/>
    </location>
</feature>
<feature type="transmembrane region" description="Helical" evidence="1">
    <location>
        <begin position="74"/>
        <end position="92"/>
    </location>
</feature>
<dbReference type="InterPro" id="IPR038765">
    <property type="entry name" value="Papain-like_cys_pep_sf"/>
</dbReference>
<feature type="transmembrane region" description="Helical" evidence="1">
    <location>
        <begin position="159"/>
        <end position="182"/>
    </location>
</feature>
<dbReference type="SMART" id="SM00460">
    <property type="entry name" value="TGc"/>
    <property type="match status" value="1"/>
</dbReference>
<accession>A0A7X3FH29</accession>
<dbReference type="Gene3D" id="3.10.620.30">
    <property type="match status" value="1"/>
</dbReference>
<keyword evidence="1" id="KW-0472">Membrane</keyword>